<accession>A0A0B0D6M7</accession>
<dbReference type="PANTHER" id="PTHR33713">
    <property type="entry name" value="ANTITOXIN YAFN-RELATED"/>
    <property type="match status" value="1"/>
</dbReference>
<sequence length="92" mass="10327">MSISASEARKTLFPLIERVNEDQEAVEIVSRKGNAVLMPADEYAAWQETAYLFRSPANARRLLDAYDRARAGKTQVHELDCSDEPSSQARDV</sequence>
<protein>
    <recommendedName>
        <fullName evidence="2">Antitoxin</fullName>
    </recommendedName>
</protein>
<dbReference type="RefSeq" id="WP_035965440.1">
    <property type="nucleotide sequence ID" value="NZ_JROM01000055.1"/>
</dbReference>
<reference evidence="3 4" key="1">
    <citation type="submission" date="2014-09" db="EMBL/GenBank/DDBJ databases">
        <title>High-quality draft genome sequence of Kocuria marina SO9-6, an actinobacterium isolated from a copper mine.</title>
        <authorList>
            <person name="Castro D.B."/>
            <person name="Pereira L.B."/>
            <person name="Silva M.V."/>
            <person name="Silva B.P."/>
            <person name="Zanardi B.R."/>
            <person name="Carlos C."/>
            <person name="Belgini D.R."/>
            <person name="Limache E.G."/>
            <person name="Lacerda G.V."/>
            <person name="Nery M.B."/>
            <person name="Gomes M.B."/>
            <person name="Souza S."/>
            <person name="Silva T.M."/>
            <person name="Rodrigues V.D."/>
            <person name="Paulino L.C."/>
            <person name="Vicentini R."/>
            <person name="Ferraz L.F."/>
            <person name="Ottoboni L.M."/>
        </authorList>
    </citation>
    <scope>NUCLEOTIDE SEQUENCE [LARGE SCALE GENOMIC DNA]</scope>
    <source>
        <strain evidence="3 4">SO9-6</strain>
    </source>
</reference>
<dbReference type="EMBL" id="JROM01000055">
    <property type="protein sequence ID" value="KHE73646.1"/>
    <property type="molecule type" value="Genomic_DNA"/>
</dbReference>
<dbReference type="SUPFAM" id="SSF143120">
    <property type="entry name" value="YefM-like"/>
    <property type="match status" value="1"/>
</dbReference>
<evidence type="ECO:0000313" key="3">
    <source>
        <dbReference type="EMBL" id="KHE73646.1"/>
    </source>
</evidence>
<comment type="function">
    <text evidence="2">Antitoxin component of a type II toxin-antitoxin (TA) system.</text>
</comment>
<proteinExistence type="inferred from homology"/>
<evidence type="ECO:0000256" key="2">
    <source>
        <dbReference type="RuleBase" id="RU362080"/>
    </source>
</evidence>
<dbReference type="Gene3D" id="3.40.1620.10">
    <property type="entry name" value="YefM-like domain"/>
    <property type="match status" value="1"/>
</dbReference>
<organism evidence="3 4">
    <name type="scientific">Kocuria marina</name>
    <dbReference type="NCBI Taxonomy" id="223184"/>
    <lineage>
        <taxon>Bacteria</taxon>
        <taxon>Bacillati</taxon>
        <taxon>Actinomycetota</taxon>
        <taxon>Actinomycetes</taxon>
        <taxon>Micrococcales</taxon>
        <taxon>Micrococcaceae</taxon>
        <taxon>Kocuria</taxon>
    </lineage>
</organism>
<dbReference type="InterPro" id="IPR006442">
    <property type="entry name" value="Antitoxin_Phd/YefM"/>
</dbReference>
<gene>
    <name evidence="3" type="ORF">AS25_12330</name>
</gene>
<dbReference type="PANTHER" id="PTHR33713:SF6">
    <property type="entry name" value="ANTITOXIN YEFM"/>
    <property type="match status" value="1"/>
</dbReference>
<dbReference type="Gene3D" id="1.10.1220.170">
    <property type="match status" value="1"/>
</dbReference>
<dbReference type="Pfam" id="PF02604">
    <property type="entry name" value="PhdYeFM_antitox"/>
    <property type="match status" value="1"/>
</dbReference>
<evidence type="ECO:0000256" key="1">
    <source>
        <dbReference type="ARBA" id="ARBA00009981"/>
    </source>
</evidence>
<name>A0A0B0D6M7_9MICC</name>
<comment type="similarity">
    <text evidence="1 2">Belongs to the phD/YefM antitoxin family.</text>
</comment>
<comment type="caution">
    <text evidence="3">The sequence shown here is derived from an EMBL/GenBank/DDBJ whole genome shotgun (WGS) entry which is preliminary data.</text>
</comment>
<dbReference type="NCBIfam" id="TIGR01552">
    <property type="entry name" value="phd_fam"/>
    <property type="match status" value="1"/>
</dbReference>
<dbReference type="InterPro" id="IPR036165">
    <property type="entry name" value="YefM-like_sf"/>
</dbReference>
<evidence type="ECO:0000313" key="4">
    <source>
        <dbReference type="Proteomes" id="UP000030664"/>
    </source>
</evidence>
<dbReference type="InterPro" id="IPR051405">
    <property type="entry name" value="phD/YefM_antitoxin"/>
</dbReference>
<dbReference type="Proteomes" id="UP000030664">
    <property type="component" value="Unassembled WGS sequence"/>
</dbReference>
<dbReference type="eggNOG" id="COG2161">
    <property type="taxonomic scope" value="Bacteria"/>
</dbReference>
<dbReference type="STRING" id="223184.AS25_12330"/>
<dbReference type="AlphaFoldDB" id="A0A0B0D6M7"/>